<dbReference type="HOGENOM" id="CLU_3293075_0_0_5"/>
<dbReference type="KEGG" id="nse:NSE_0364"/>
<organism evidence="1 2">
    <name type="scientific">Ehrlichia sennetsu (strain ATCC VR-367 / Miyayama)</name>
    <name type="common">Neorickettsia sennetsu</name>
    <dbReference type="NCBI Taxonomy" id="222891"/>
    <lineage>
        <taxon>Bacteria</taxon>
        <taxon>Pseudomonadati</taxon>
        <taxon>Pseudomonadota</taxon>
        <taxon>Alphaproteobacteria</taxon>
        <taxon>Rickettsiales</taxon>
        <taxon>Anaplasmataceae</taxon>
        <taxon>Ehrlichia</taxon>
    </lineage>
</organism>
<evidence type="ECO:0000313" key="1">
    <source>
        <dbReference type="EMBL" id="ABD45668.1"/>
    </source>
</evidence>
<accession>Q2GE43</accession>
<name>Q2GE43_EHRS3</name>
<sequence>MDDLRRNFSFFGMGQALFSDKYAILLKMQLNTYKFLYKSF</sequence>
<proteinExistence type="predicted"/>
<dbReference type="Proteomes" id="UP000001942">
    <property type="component" value="Chromosome"/>
</dbReference>
<dbReference type="EMBL" id="CP000237">
    <property type="protein sequence ID" value="ABD45668.1"/>
    <property type="molecule type" value="Genomic_DNA"/>
</dbReference>
<reference evidence="1 2" key="1">
    <citation type="journal article" date="2006" name="PLoS Genet.">
        <title>Comparative genomics of emerging human ehrlichiosis agents.</title>
        <authorList>
            <person name="Dunning Hotopp J.C."/>
            <person name="Lin M."/>
            <person name="Madupu R."/>
            <person name="Crabtree J."/>
            <person name="Angiuoli S.V."/>
            <person name="Eisen J.A."/>
            <person name="Seshadri R."/>
            <person name="Ren Q."/>
            <person name="Wu M."/>
            <person name="Utterback T.R."/>
            <person name="Smith S."/>
            <person name="Lewis M."/>
            <person name="Khouri H."/>
            <person name="Zhang C."/>
            <person name="Niu H."/>
            <person name="Lin Q."/>
            <person name="Ohashi N."/>
            <person name="Zhi N."/>
            <person name="Nelson W."/>
            <person name="Brinkac L.M."/>
            <person name="Dodson R.J."/>
            <person name="Rosovitz M.J."/>
            <person name="Sundaram J."/>
            <person name="Daugherty S.C."/>
            <person name="Davidsen T."/>
            <person name="Durkin A.S."/>
            <person name="Gwinn M."/>
            <person name="Haft D.H."/>
            <person name="Selengut J.D."/>
            <person name="Sullivan S.A."/>
            <person name="Zafar N."/>
            <person name="Zhou L."/>
            <person name="Benahmed F."/>
            <person name="Forberger H."/>
            <person name="Halpin R."/>
            <person name="Mulligan S."/>
            <person name="Robinson J."/>
            <person name="White O."/>
            <person name="Rikihisa Y."/>
            <person name="Tettelin H."/>
        </authorList>
    </citation>
    <scope>NUCLEOTIDE SEQUENCE [LARGE SCALE GENOMIC DNA]</scope>
    <source>
        <strain evidence="2">ATCC VR-367 / Miyayama</strain>
    </source>
</reference>
<dbReference type="STRING" id="222891.NSE_0364"/>
<gene>
    <name evidence="1" type="ordered locus">NSE_0364</name>
</gene>
<keyword evidence="2" id="KW-1185">Reference proteome</keyword>
<protein>
    <submittedName>
        <fullName evidence="1">Uncharacterized protein</fullName>
    </submittedName>
</protein>
<evidence type="ECO:0000313" key="2">
    <source>
        <dbReference type="Proteomes" id="UP000001942"/>
    </source>
</evidence>
<dbReference type="AlphaFoldDB" id="Q2GE43"/>